<evidence type="ECO:0000256" key="4">
    <source>
        <dbReference type="ARBA" id="ARBA00006335"/>
    </source>
</evidence>
<evidence type="ECO:0000256" key="7">
    <source>
        <dbReference type="ARBA" id="ARBA00022723"/>
    </source>
</evidence>
<keyword evidence="6 15" id="KW-0812">Transmembrane</keyword>
<dbReference type="GO" id="GO:0004767">
    <property type="term" value="F:sphingomyelin phosphodiesterase activity"/>
    <property type="evidence" value="ECO:0007669"/>
    <property type="project" value="UniProtKB-EC"/>
</dbReference>
<keyword evidence="12" id="KW-0443">Lipid metabolism</keyword>
<evidence type="ECO:0000256" key="10">
    <source>
        <dbReference type="ARBA" id="ARBA00022919"/>
    </source>
</evidence>
<evidence type="ECO:0000256" key="8">
    <source>
        <dbReference type="ARBA" id="ARBA00022801"/>
    </source>
</evidence>
<dbReference type="GO" id="GO:0016020">
    <property type="term" value="C:membrane"/>
    <property type="evidence" value="ECO:0007669"/>
    <property type="project" value="UniProtKB-SubCell"/>
</dbReference>
<evidence type="ECO:0000256" key="1">
    <source>
        <dbReference type="ARBA" id="ARBA00004141"/>
    </source>
</evidence>
<dbReference type="SUPFAM" id="SSF56219">
    <property type="entry name" value="DNase I-like"/>
    <property type="match status" value="1"/>
</dbReference>
<keyword evidence="11 15" id="KW-1133">Transmembrane helix</keyword>
<dbReference type="InterPro" id="IPR036691">
    <property type="entry name" value="Endo/exonu/phosph_ase_sf"/>
</dbReference>
<name>A0ABD2NWN9_9CUCU</name>
<keyword evidence="13 15" id="KW-0472">Membrane</keyword>
<keyword evidence="14" id="KW-0175">Coiled coil</keyword>
<keyword evidence="7" id="KW-0479">Metal-binding</keyword>
<evidence type="ECO:0000256" key="11">
    <source>
        <dbReference type="ARBA" id="ARBA00022989"/>
    </source>
</evidence>
<feature type="domain" description="Endonuclease/exonuclease/phosphatase" evidence="16">
    <location>
        <begin position="9"/>
        <end position="240"/>
    </location>
</feature>
<comment type="caution">
    <text evidence="17">The sequence shown here is derived from an EMBL/GenBank/DDBJ whole genome shotgun (WGS) entry which is preliminary data.</text>
</comment>
<evidence type="ECO:0000256" key="6">
    <source>
        <dbReference type="ARBA" id="ARBA00022692"/>
    </source>
</evidence>
<keyword evidence="10" id="KW-0746">Sphingolipid metabolism</keyword>
<evidence type="ECO:0000259" key="16">
    <source>
        <dbReference type="Pfam" id="PF03372"/>
    </source>
</evidence>
<dbReference type="EMBL" id="JABFTP020000144">
    <property type="protein sequence ID" value="KAL3283099.1"/>
    <property type="molecule type" value="Genomic_DNA"/>
</dbReference>
<keyword evidence="18" id="KW-1185">Reference proteome</keyword>
<proteinExistence type="inferred from homology"/>
<comment type="pathway">
    <text evidence="3">Sphingolipid metabolism.</text>
</comment>
<comment type="similarity">
    <text evidence="4">Belongs to the neutral sphingomyelinase family.</text>
</comment>
<dbReference type="GO" id="GO:0046872">
    <property type="term" value="F:metal ion binding"/>
    <property type="evidence" value="ECO:0007669"/>
    <property type="project" value="UniProtKB-KW"/>
</dbReference>
<dbReference type="GO" id="GO:0006665">
    <property type="term" value="P:sphingolipid metabolic process"/>
    <property type="evidence" value="ECO:0007669"/>
    <property type="project" value="UniProtKB-KW"/>
</dbReference>
<evidence type="ECO:0000313" key="17">
    <source>
        <dbReference type="EMBL" id="KAL3283099.1"/>
    </source>
</evidence>
<feature type="transmembrane region" description="Helical" evidence="15">
    <location>
        <begin position="315"/>
        <end position="334"/>
    </location>
</feature>
<evidence type="ECO:0000256" key="13">
    <source>
        <dbReference type="ARBA" id="ARBA00023136"/>
    </source>
</evidence>
<dbReference type="Pfam" id="PF03372">
    <property type="entry name" value="Exo_endo_phos"/>
    <property type="match status" value="1"/>
</dbReference>
<dbReference type="InterPro" id="IPR005135">
    <property type="entry name" value="Endo/exonuclease/phosphatase"/>
</dbReference>
<comment type="pathway">
    <text evidence="2">Lipid metabolism; sphingolipid metabolism.</text>
</comment>
<evidence type="ECO:0000256" key="9">
    <source>
        <dbReference type="ARBA" id="ARBA00022842"/>
    </source>
</evidence>
<dbReference type="Gene3D" id="3.60.10.10">
    <property type="entry name" value="Endonuclease/exonuclease/phosphatase"/>
    <property type="match status" value="1"/>
</dbReference>
<feature type="transmembrane region" description="Helical" evidence="15">
    <location>
        <begin position="346"/>
        <end position="368"/>
    </location>
</feature>
<protein>
    <recommendedName>
        <fullName evidence="5">sphingomyelin phosphodiesterase</fullName>
        <ecNumber evidence="5">3.1.4.12</ecNumber>
    </recommendedName>
</protein>
<evidence type="ECO:0000256" key="14">
    <source>
        <dbReference type="SAM" id="Coils"/>
    </source>
</evidence>
<gene>
    <name evidence="17" type="ORF">HHI36_006258</name>
</gene>
<keyword evidence="8" id="KW-0378">Hydrolase</keyword>
<comment type="subcellular location">
    <subcellularLocation>
        <location evidence="1">Membrane</location>
        <topology evidence="1">Multi-pass membrane protein</topology>
    </subcellularLocation>
</comment>
<evidence type="ECO:0000256" key="2">
    <source>
        <dbReference type="ARBA" id="ARBA00004760"/>
    </source>
</evidence>
<dbReference type="InterPro" id="IPR038772">
    <property type="entry name" value="Sph/SMPD2-like"/>
</dbReference>
<feature type="coiled-coil region" evidence="14">
    <location>
        <begin position="286"/>
        <end position="313"/>
    </location>
</feature>
<evidence type="ECO:0000256" key="3">
    <source>
        <dbReference type="ARBA" id="ARBA00004991"/>
    </source>
</evidence>
<dbReference type="EC" id="3.1.4.12" evidence="5"/>
<reference evidence="17 18" key="1">
    <citation type="journal article" date="2021" name="BMC Biol.">
        <title>Horizontally acquired antibacterial genes associated with adaptive radiation of ladybird beetles.</title>
        <authorList>
            <person name="Li H.S."/>
            <person name="Tang X.F."/>
            <person name="Huang Y.H."/>
            <person name="Xu Z.Y."/>
            <person name="Chen M.L."/>
            <person name="Du X.Y."/>
            <person name="Qiu B.Y."/>
            <person name="Chen P.T."/>
            <person name="Zhang W."/>
            <person name="Slipinski A."/>
            <person name="Escalona H.E."/>
            <person name="Waterhouse R.M."/>
            <person name="Zwick A."/>
            <person name="Pang H."/>
        </authorList>
    </citation>
    <scope>NUCLEOTIDE SEQUENCE [LARGE SCALE GENOMIC DNA]</scope>
    <source>
        <strain evidence="17">SYSU2018</strain>
    </source>
</reference>
<evidence type="ECO:0000313" key="18">
    <source>
        <dbReference type="Proteomes" id="UP001516400"/>
    </source>
</evidence>
<keyword evidence="9" id="KW-0460">Magnesium</keyword>
<dbReference type="Proteomes" id="UP001516400">
    <property type="component" value="Unassembled WGS sequence"/>
</dbReference>
<accession>A0ABD2NWN9</accession>
<dbReference type="PANTHER" id="PTHR16320">
    <property type="entry name" value="SPHINGOMYELINASE FAMILY MEMBER"/>
    <property type="match status" value="1"/>
</dbReference>
<sequence length="386" mass="44120">MEFDFKIFTLNCWGIPLIAKDLKDRFEAIAEVLAKSDYDCVCLQEVWTEGLYQHIKNKISGSFPYGHYFYSGSLGSGICMFSKYPIIDVYFHQWAVNGYIHKIHHGDWFGGKGVGLCKLRLNKYLVNVYTAHLHAEYNREHDEYKAHRIIQAFDTAQFIQLTSGNADLVVLAGDLNTEPGDLAYKLLLTVPGLTDSFVEAQFSGNIKTTNESLCNSYTPSKLKKQEVCGKRIDYIMFHPGSNSQIYLKKYQMPLEDRVPNRHFSYSDHEAVSVVLHIKDDMAHTPSNHSNEKISALEESIDVLEEELDRLRTHKIFYWLCGIFSFCFFFVTIFIDVPSTFSIPYNIFRSFLAIAALFSICMATIWNSIETSAVLGSLGSMKIIFKN</sequence>
<dbReference type="PANTHER" id="PTHR16320:SF24">
    <property type="entry name" value="PHOSPHODIESTERASE, PUTATIVE-RELATED"/>
    <property type="match status" value="1"/>
</dbReference>
<evidence type="ECO:0000256" key="15">
    <source>
        <dbReference type="SAM" id="Phobius"/>
    </source>
</evidence>
<evidence type="ECO:0000256" key="12">
    <source>
        <dbReference type="ARBA" id="ARBA00023098"/>
    </source>
</evidence>
<evidence type="ECO:0000256" key="5">
    <source>
        <dbReference type="ARBA" id="ARBA00012369"/>
    </source>
</evidence>
<organism evidence="17 18">
    <name type="scientific">Cryptolaemus montrouzieri</name>
    <dbReference type="NCBI Taxonomy" id="559131"/>
    <lineage>
        <taxon>Eukaryota</taxon>
        <taxon>Metazoa</taxon>
        <taxon>Ecdysozoa</taxon>
        <taxon>Arthropoda</taxon>
        <taxon>Hexapoda</taxon>
        <taxon>Insecta</taxon>
        <taxon>Pterygota</taxon>
        <taxon>Neoptera</taxon>
        <taxon>Endopterygota</taxon>
        <taxon>Coleoptera</taxon>
        <taxon>Polyphaga</taxon>
        <taxon>Cucujiformia</taxon>
        <taxon>Coccinelloidea</taxon>
        <taxon>Coccinellidae</taxon>
        <taxon>Scymninae</taxon>
        <taxon>Scymnini</taxon>
        <taxon>Cryptolaemus</taxon>
    </lineage>
</organism>
<dbReference type="AlphaFoldDB" id="A0ABD2NWN9"/>